<dbReference type="GO" id="GO:0008270">
    <property type="term" value="F:zinc ion binding"/>
    <property type="evidence" value="ECO:0007669"/>
    <property type="project" value="UniProtKB-KW"/>
</dbReference>
<sequence length="642" mass="71772">MDCSEATNIVLSKIKKLDPENASKIMGYLLIRLEENELVRLCHSPDHVLRSLIYWAKSQLGLLSNCSTSSAIPSPPSPLNPIARPTASSNPFSQSSPRIGDNGFDFSRNPSSPSSHSWVFSGLPNSPISPNSNTLLSYKNIRSGFPNDPTNTVKDFVDEHQMNDYLSFLNDSSSKNDDLVDPQLQSGHGVNNWQSVNNGDVVPFHRRCFSASDVCFENEEAVPGIGPKFCLYYARGHCKNGSNCKFVHGVLPDSLDAPIVGSPTRFEGLEQREEFMRLKAIQQRMMASSHLRNDQYLNYLMQQQSDPQSQRAAMALMTGEEFIPFGRGRAERNDFSAMASAERMNSASRQIYLTFPAESTFKDEDVSDYFSQFGPVQDVRIPYQQKRMFGFVTFVYPETVRVILAKGNPHFICDSRVLVKPYKEKGKAPEKRQQYQQQQFDRGDFSPSLSPMGFDSKEPYDHLGARGFYSPQEIHYRRQLEQQELQKAIDLQRRRLMNLQLPDFKNNPIAHHHRSHSVGSSLPLPQLNSNINNVVLTPDSFKGDSSGYSGTQAPTISLPTATLTEIQQQQEDVNIEGNKKDNTNTEVFDKNLEQVLPESLSASPTNATGDLPDSSSLHEVDESAASHNLESPAKSADSSSSH</sequence>
<evidence type="ECO:0000256" key="4">
    <source>
        <dbReference type="ARBA" id="ARBA00022884"/>
    </source>
</evidence>
<protein>
    <submittedName>
        <fullName evidence="11">Uncharacterized protein</fullName>
    </submittedName>
</protein>
<dbReference type="InterPro" id="IPR000571">
    <property type="entry name" value="Znf_CCCH"/>
</dbReference>
<name>A0AAE1TCN1_9FABA</name>
<evidence type="ECO:0000259" key="9">
    <source>
        <dbReference type="PROSITE" id="PS50102"/>
    </source>
</evidence>
<feature type="zinc finger region" description="C3H1-type" evidence="7">
    <location>
        <begin position="224"/>
        <end position="251"/>
    </location>
</feature>
<dbReference type="GO" id="GO:0003723">
    <property type="term" value="F:RNA binding"/>
    <property type="evidence" value="ECO:0007669"/>
    <property type="project" value="UniProtKB-UniRule"/>
</dbReference>
<dbReference type="InterPro" id="IPR035979">
    <property type="entry name" value="RBD_domain_sf"/>
</dbReference>
<organism evidence="11 12">
    <name type="scientific">Acacia crassicarpa</name>
    <name type="common">northern wattle</name>
    <dbReference type="NCBI Taxonomy" id="499986"/>
    <lineage>
        <taxon>Eukaryota</taxon>
        <taxon>Viridiplantae</taxon>
        <taxon>Streptophyta</taxon>
        <taxon>Embryophyta</taxon>
        <taxon>Tracheophyta</taxon>
        <taxon>Spermatophyta</taxon>
        <taxon>Magnoliopsida</taxon>
        <taxon>eudicotyledons</taxon>
        <taxon>Gunneridae</taxon>
        <taxon>Pentapetalae</taxon>
        <taxon>rosids</taxon>
        <taxon>fabids</taxon>
        <taxon>Fabales</taxon>
        <taxon>Fabaceae</taxon>
        <taxon>Caesalpinioideae</taxon>
        <taxon>mimosoid clade</taxon>
        <taxon>Acacieae</taxon>
        <taxon>Acacia</taxon>
    </lineage>
</organism>
<dbReference type="Proteomes" id="UP001293593">
    <property type="component" value="Unassembled WGS sequence"/>
</dbReference>
<dbReference type="Pfam" id="PF00076">
    <property type="entry name" value="RRM_1"/>
    <property type="match status" value="1"/>
</dbReference>
<accession>A0AAE1TCN1</accession>
<feature type="domain" description="RRM" evidence="9">
    <location>
        <begin position="349"/>
        <end position="425"/>
    </location>
</feature>
<keyword evidence="2 7" id="KW-0863">Zinc-finger</keyword>
<dbReference type="InterPro" id="IPR056276">
    <property type="entry name" value="AtC3H46-like_PABC-like"/>
</dbReference>
<evidence type="ECO:0000256" key="8">
    <source>
        <dbReference type="SAM" id="MobiDB-lite"/>
    </source>
</evidence>
<evidence type="ECO:0000256" key="1">
    <source>
        <dbReference type="ARBA" id="ARBA00022723"/>
    </source>
</evidence>
<dbReference type="CDD" id="cd12458">
    <property type="entry name" value="RRM_AtC3H46_like"/>
    <property type="match status" value="1"/>
</dbReference>
<dbReference type="PROSITE" id="PS50102">
    <property type="entry name" value="RRM"/>
    <property type="match status" value="1"/>
</dbReference>
<keyword evidence="1 7" id="KW-0479">Metal-binding</keyword>
<feature type="compositionally biased region" description="Low complexity" evidence="8">
    <location>
        <begin position="631"/>
        <end position="642"/>
    </location>
</feature>
<proteinExistence type="predicted"/>
<dbReference type="SUPFAM" id="SSF90229">
    <property type="entry name" value="CCCH zinc finger"/>
    <property type="match status" value="1"/>
</dbReference>
<evidence type="ECO:0000256" key="5">
    <source>
        <dbReference type="ARBA" id="ARBA00023125"/>
    </source>
</evidence>
<keyword evidence="12" id="KW-1185">Reference proteome</keyword>
<evidence type="ECO:0000256" key="2">
    <source>
        <dbReference type="ARBA" id="ARBA00022771"/>
    </source>
</evidence>
<evidence type="ECO:0000256" key="7">
    <source>
        <dbReference type="PROSITE-ProRule" id="PRU00723"/>
    </source>
</evidence>
<evidence type="ECO:0000256" key="6">
    <source>
        <dbReference type="PROSITE-ProRule" id="PRU00176"/>
    </source>
</evidence>
<keyword evidence="5" id="KW-0238">DNA-binding</keyword>
<feature type="compositionally biased region" description="Polar residues" evidence="8">
    <location>
        <begin position="600"/>
        <end position="615"/>
    </location>
</feature>
<dbReference type="Gene3D" id="3.30.70.330">
    <property type="match status" value="1"/>
</dbReference>
<dbReference type="PANTHER" id="PTHR24009">
    <property type="entry name" value="RNA-BINDING (RRM/RBD/RNP MOTIFS)"/>
    <property type="match status" value="1"/>
</dbReference>
<dbReference type="Pfam" id="PF00642">
    <property type="entry name" value="zf-CCCH"/>
    <property type="match status" value="1"/>
</dbReference>
<dbReference type="EMBL" id="JAWXYG010000003">
    <property type="protein sequence ID" value="KAK4279124.1"/>
    <property type="molecule type" value="Genomic_DNA"/>
</dbReference>
<dbReference type="AlphaFoldDB" id="A0AAE1TCN1"/>
<dbReference type="SMART" id="SM00360">
    <property type="entry name" value="RRM"/>
    <property type="match status" value="1"/>
</dbReference>
<comment type="caution">
    <text evidence="11">The sequence shown here is derived from an EMBL/GenBank/DDBJ whole genome shotgun (WGS) entry which is preliminary data.</text>
</comment>
<evidence type="ECO:0000259" key="10">
    <source>
        <dbReference type="PROSITE" id="PS50103"/>
    </source>
</evidence>
<feature type="domain" description="C3H1-type" evidence="10">
    <location>
        <begin position="224"/>
        <end position="251"/>
    </location>
</feature>
<dbReference type="InterPro" id="IPR034365">
    <property type="entry name" value="AtC3H46-like_RRM"/>
</dbReference>
<dbReference type="PANTHER" id="PTHR24009:SF41">
    <property type="entry name" value="ZINC FINGER CCCH DOMAIN-CONTAINING PROTEIN 55"/>
    <property type="match status" value="1"/>
</dbReference>
<evidence type="ECO:0000313" key="11">
    <source>
        <dbReference type="EMBL" id="KAK4279124.1"/>
    </source>
</evidence>
<dbReference type="SMART" id="SM00356">
    <property type="entry name" value="ZnF_C3H1"/>
    <property type="match status" value="1"/>
</dbReference>
<evidence type="ECO:0000313" key="12">
    <source>
        <dbReference type="Proteomes" id="UP001293593"/>
    </source>
</evidence>
<feature type="compositionally biased region" description="Polar residues" evidence="8">
    <location>
        <begin position="86"/>
        <end position="97"/>
    </location>
</feature>
<keyword evidence="4 6" id="KW-0694">RNA-binding</keyword>
<dbReference type="InterPro" id="IPR000504">
    <property type="entry name" value="RRM_dom"/>
</dbReference>
<dbReference type="InterPro" id="IPR036855">
    <property type="entry name" value="Znf_CCCH_sf"/>
</dbReference>
<dbReference type="InterPro" id="IPR012677">
    <property type="entry name" value="Nucleotide-bd_a/b_plait_sf"/>
</dbReference>
<reference evidence="11" key="1">
    <citation type="submission" date="2023-10" db="EMBL/GenBank/DDBJ databases">
        <title>Chromosome-level genome of the transformable northern wattle, Acacia crassicarpa.</title>
        <authorList>
            <person name="Massaro I."/>
            <person name="Sinha N.R."/>
            <person name="Poethig S."/>
            <person name="Leichty A.R."/>
        </authorList>
    </citation>
    <scope>NUCLEOTIDE SEQUENCE</scope>
    <source>
        <strain evidence="11">Acra3RX</strain>
        <tissue evidence="11">Leaf</tissue>
    </source>
</reference>
<feature type="region of interest" description="Disordered" evidence="8">
    <location>
        <begin position="82"/>
        <end position="110"/>
    </location>
</feature>
<dbReference type="SUPFAM" id="SSF54928">
    <property type="entry name" value="RNA-binding domain, RBD"/>
    <property type="match status" value="1"/>
</dbReference>
<evidence type="ECO:0000256" key="3">
    <source>
        <dbReference type="ARBA" id="ARBA00022833"/>
    </source>
</evidence>
<dbReference type="Gene3D" id="4.10.1000.10">
    <property type="entry name" value="Zinc finger, CCCH-type"/>
    <property type="match status" value="1"/>
</dbReference>
<keyword evidence="3 7" id="KW-0862">Zinc</keyword>
<gene>
    <name evidence="11" type="ORF">QN277_016877</name>
</gene>
<dbReference type="Pfam" id="PF23182">
    <property type="entry name" value="PABC_AtC3H46"/>
    <property type="match status" value="1"/>
</dbReference>
<dbReference type="FunFam" id="3.30.70.330:FF:000678">
    <property type="entry name" value="zinc finger CCCH domain-containing protein 53-like isoform X2"/>
    <property type="match status" value="1"/>
</dbReference>
<dbReference type="GO" id="GO:0003677">
    <property type="term" value="F:DNA binding"/>
    <property type="evidence" value="ECO:0007669"/>
    <property type="project" value="UniProtKB-KW"/>
</dbReference>
<feature type="region of interest" description="Disordered" evidence="8">
    <location>
        <begin position="599"/>
        <end position="642"/>
    </location>
</feature>
<dbReference type="PROSITE" id="PS50103">
    <property type="entry name" value="ZF_C3H1"/>
    <property type="match status" value="1"/>
</dbReference>